<organism evidence="1 2">
    <name type="scientific">Lentinula boryana</name>
    <dbReference type="NCBI Taxonomy" id="40481"/>
    <lineage>
        <taxon>Eukaryota</taxon>
        <taxon>Fungi</taxon>
        <taxon>Dikarya</taxon>
        <taxon>Basidiomycota</taxon>
        <taxon>Agaricomycotina</taxon>
        <taxon>Agaricomycetes</taxon>
        <taxon>Agaricomycetidae</taxon>
        <taxon>Agaricales</taxon>
        <taxon>Marasmiineae</taxon>
        <taxon>Omphalotaceae</taxon>
        <taxon>Lentinula</taxon>
    </lineage>
</organism>
<evidence type="ECO:0000313" key="2">
    <source>
        <dbReference type="Proteomes" id="UP001163828"/>
    </source>
</evidence>
<gene>
    <name evidence="1" type="ORF">F5050DRAFT_1542447</name>
</gene>
<dbReference type="EMBL" id="MU791321">
    <property type="protein sequence ID" value="KAJ3990924.1"/>
    <property type="molecule type" value="Genomic_DNA"/>
</dbReference>
<comment type="caution">
    <text evidence="1">The sequence shown here is derived from an EMBL/GenBank/DDBJ whole genome shotgun (WGS) entry which is preliminary data.</text>
</comment>
<dbReference type="Proteomes" id="UP001163828">
    <property type="component" value="Unassembled WGS sequence"/>
</dbReference>
<feature type="non-terminal residue" evidence="1">
    <location>
        <position position="91"/>
    </location>
</feature>
<reference evidence="1" key="1">
    <citation type="submission" date="2022-08" db="EMBL/GenBank/DDBJ databases">
        <authorList>
            <consortium name="DOE Joint Genome Institute"/>
            <person name="Min B."/>
            <person name="Riley R."/>
            <person name="Sierra-Patev S."/>
            <person name="Naranjo-Ortiz M."/>
            <person name="Looney B."/>
            <person name="Konkel Z."/>
            <person name="Slot J.C."/>
            <person name="Sakamoto Y."/>
            <person name="Steenwyk J.L."/>
            <person name="Rokas A."/>
            <person name="Carro J."/>
            <person name="Camarero S."/>
            <person name="Ferreira P."/>
            <person name="Molpeceres G."/>
            <person name="Ruiz-Duenas F.J."/>
            <person name="Serrano A."/>
            <person name="Henrissat B."/>
            <person name="Drula E."/>
            <person name="Hughes K.W."/>
            <person name="Mata J.L."/>
            <person name="Ishikawa N.K."/>
            <person name="Vargas-Isla R."/>
            <person name="Ushijima S."/>
            <person name="Smith C.A."/>
            <person name="Ahrendt S."/>
            <person name="Andreopoulos W."/>
            <person name="He G."/>
            <person name="Labutti K."/>
            <person name="Lipzen A."/>
            <person name="Ng V."/>
            <person name="Sandor L."/>
            <person name="Barry K."/>
            <person name="Martinez A.T."/>
            <person name="Xiao Y."/>
            <person name="Gibbons J.G."/>
            <person name="Terashima K."/>
            <person name="Hibbett D.S."/>
            <person name="Grigoriev I.V."/>
        </authorList>
    </citation>
    <scope>NUCLEOTIDE SEQUENCE</scope>
    <source>
        <strain evidence="1">TFB10827</strain>
    </source>
</reference>
<feature type="non-terminal residue" evidence="1">
    <location>
        <position position="1"/>
    </location>
</feature>
<name>A0ABQ8PWY4_9AGAR</name>
<evidence type="ECO:0008006" key="3">
    <source>
        <dbReference type="Google" id="ProtNLM"/>
    </source>
</evidence>
<proteinExistence type="predicted"/>
<protein>
    <recommendedName>
        <fullName evidence="3">CxC2-like cysteine cluster KDZ transposase-associated domain-containing protein</fullName>
    </recommendedName>
</protein>
<evidence type="ECO:0000313" key="1">
    <source>
        <dbReference type="EMBL" id="KAJ3990924.1"/>
    </source>
</evidence>
<accession>A0ABQ8PWY4</accession>
<sequence length="91" mass="10416">CPRLGVQPFLRGLCDLQGVCFKNNFGVQFSSVYDLYIHLTESVRLRVLISLDRTTPNWRLLNTCPPCQYEVGEEPQPIRMMLTVDGNNSLK</sequence>
<keyword evidence="2" id="KW-1185">Reference proteome</keyword>